<dbReference type="NCBIfam" id="TIGR01791">
    <property type="entry name" value="CM_archaeal"/>
    <property type="match status" value="1"/>
</dbReference>
<dbReference type="GO" id="GO:0004106">
    <property type="term" value="F:chorismate mutase activity"/>
    <property type="evidence" value="ECO:0007669"/>
    <property type="project" value="InterPro"/>
</dbReference>
<dbReference type="EMBL" id="PGCK01000004">
    <property type="protein sequence ID" value="MCD1294671.1"/>
    <property type="molecule type" value="Genomic_DNA"/>
</dbReference>
<dbReference type="AlphaFoldDB" id="A0AAP2W722"/>
<evidence type="ECO:0000256" key="1">
    <source>
        <dbReference type="ARBA" id="ARBA00023235"/>
    </source>
</evidence>
<keyword evidence="4" id="KW-1185">Reference proteome</keyword>
<comment type="caution">
    <text evidence="3">The sequence shown here is derived from an EMBL/GenBank/DDBJ whole genome shotgun (WGS) entry which is preliminary data.</text>
</comment>
<evidence type="ECO:0000259" key="2">
    <source>
        <dbReference type="PROSITE" id="PS51168"/>
    </source>
</evidence>
<organism evidence="3 4">
    <name type="scientific">Methanooceanicella nereidis</name>
    <dbReference type="NCBI Taxonomy" id="2052831"/>
    <lineage>
        <taxon>Archaea</taxon>
        <taxon>Methanobacteriati</taxon>
        <taxon>Methanobacteriota</taxon>
        <taxon>Stenosarchaea group</taxon>
        <taxon>Methanomicrobia</taxon>
        <taxon>Methanocellales</taxon>
        <taxon>Methanocellaceae</taxon>
        <taxon>Methanooceanicella</taxon>
    </lineage>
</organism>
<dbReference type="GO" id="GO:0009697">
    <property type="term" value="P:salicylic acid biosynthetic process"/>
    <property type="evidence" value="ECO:0007669"/>
    <property type="project" value="TreeGrafter"/>
</dbReference>
<gene>
    <name evidence="3" type="ORF">CUJ83_06615</name>
</gene>
<dbReference type="PANTHER" id="PTHR38041">
    <property type="entry name" value="CHORISMATE MUTASE"/>
    <property type="match status" value="1"/>
</dbReference>
<dbReference type="Proteomes" id="UP001320159">
    <property type="component" value="Unassembled WGS sequence"/>
</dbReference>
<dbReference type="PROSITE" id="PS51168">
    <property type="entry name" value="CHORISMATE_MUT_2"/>
    <property type="match status" value="1"/>
</dbReference>
<dbReference type="RefSeq" id="WP_369423890.1">
    <property type="nucleotide sequence ID" value="NZ_PGCK01000004.1"/>
</dbReference>
<reference evidence="3 4" key="1">
    <citation type="submission" date="2017-11" db="EMBL/GenBank/DDBJ databases">
        <title>Isolation and Characterization of Family Methanocellaceae Species from Potential Methane Hydrate Area Offshore Southwestern Taiwan.</title>
        <authorList>
            <person name="Zhang W.-L."/>
            <person name="Chen W.-C."/>
            <person name="Lai M.-C."/>
            <person name="Chen S.-C."/>
        </authorList>
    </citation>
    <scope>NUCLEOTIDE SEQUENCE [LARGE SCALE GENOMIC DNA]</scope>
    <source>
        <strain evidence="3 4">CWC-04</strain>
    </source>
</reference>
<feature type="domain" description="Chorismate mutase" evidence="2">
    <location>
        <begin position="1"/>
        <end position="88"/>
    </location>
</feature>
<accession>A0AAP2W722</accession>
<dbReference type="SUPFAM" id="SSF48600">
    <property type="entry name" value="Chorismate mutase II"/>
    <property type="match status" value="1"/>
</dbReference>
<dbReference type="GO" id="GO:0046417">
    <property type="term" value="P:chorismate metabolic process"/>
    <property type="evidence" value="ECO:0007669"/>
    <property type="project" value="InterPro"/>
</dbReference>
<dbReference type="Gene3D" id="1.20.59.10">
    <property type="entry name" value="Chorismate mutase"/>
    <property type="match status" value="1"/>
</dbReference>
<evidence type="ECO:0000313" key="4">
    <source>
        <dbReference type="Proteomes" id="UP001320159"/>
    </source>
</evidence>
<dbReference type="InterPro" id="IPR036979">
    <property type="entry name" value="CM_dom_sf"/>
</dbReference>
<dbReference type="InterPro" id="IPR051331">
    <property type="entry name" value="Chorismate_mutase-related"/>
</dbReference>
<proteinExistence type="predicted"/>
<keyword evidence="1" id="KW-0413">Isomerase</keyword>
<dbReference type="InterPro" id="IPR002701">
    <property type="entry name" value="CM_II_prokaryot"/>
</dbReference>
<sequence length="94" mass="11034">MTLEKRRDDVRKIDEEIIDLLAKRMDLARLILEEKKKQGLEINDDKQNEVVIKRAMEKANELNIDTGAIKEIFKMIIRMSIERQHEMSGEGNLP</sequence>
<evidence type="ECO:0000313" key="3">
    <source>
        <dbReference type="EMBL" id="MCD1294671.1"/>
    </source>
</evidence>
<dbReference type="Pfam" id="PF01817">
    <property type="entry name" value="CM_2"/>
    <property type="match status" value="1"/>
</dbReference>
<dbReference type="PANTHER" id="PTHR38041:SF1">
    <property type="entry name" value="CHORISMATE MUTASE"/>
    <property type="match status" value="1"/>
</dbReference>
<dbReference type="InterPro" id="IPR036263">
    <property type="entry name" value="Chorismate_II_sf"/>
</dbReference>
<dbReference type="SMART" id="SM00830">
    <property type="entry name" value="CM_2"/>
    <property type="match status" value="1"/>
</dbReference>
<dbReference type="InterPro" id="IPR010950">
    <property type="entry name" value="Chorismate_mutase_arc"/>
</dbReference>
<protein>
    <submittedName>
        <fullName evidence="3">Chorismate mutase</fullName>
    </submittedName>
</protein>
<name>A0AAP2W722_9EURY</name>